<protein>
    <recommendedName>
        <fullName evidence="4">Capsule assembly protein Wzi</fullName>
    </recommendedName>
</protein>
<proteinExistence type="predicted"/>
<reference evidence="2 3" key="1">
    <citation type="submission" date="2017-02" db="EMBL/GenBank/DDBJ databases">
        <authorList>
            <person name="Peterson S.W."/>
        </authorList>
    </citation>
    <scope>NUCLEOTIDE SEQUENCE [LARGE SCALE GENOMIC DNA]</scope>
    <source>
        <strain evidence="2 3">ATCC BAA-908</strain>
    </source>
</reference>
<keyword evidence="3" id="KW-1185">Reference proteome</keyword>
<dbReference type="Proteomes" id="UP000190423">
    <property type="component" value="Unassembled WGS sequence"/>
</dbReference>
<dbReference type="RefSeq" id="WP_078933845.1">
    <property type="nucleotide sequence ID" value="NZ_FUWG01000015.1"/>
</dbReference>
<feature type="chain" id="PRO_5013159953" description="Capsule assembly protein Wzi" evidence="1">
    <location>
        <begin position="21"/>
        <end position="665"/>
    </location>
</feature>
<evidence type="ECO:0000313" key="2">
    <source>
        <dbReference type="EMBL" id="SJZ65163.1"/>
    </source>
</evidence>
<dbReference type="STRING" id="261392.SAMN02745149_01950"/>
<dbReference type="Gene3D" id="2.40.160.130">
    <property type="entry name" value="Capsule assembly protein Wzi"/>
    <property type="match status" value="1"/>
</dbReference>
<dbReference type="AlphaFoldDB" id="A0A1T4ME10"/>
<name>A0A1T4ME10_TREPO</name>
<dbReference type="OrthoDB" id="362631at2"/>
<keyword evidence="1" id="KW-0732">Signal</keyword>
<gene>
    <name evidence="2" type="ORF">SAMN02745149_01950</name>
</gene>
<evidence type="ECO:0000256" key="1">
    <source>
        <dbReference type="SAM" id="SignalP"/>
    </source>
</evidence>
<dbReference type="EMBL" id="FUWG01000015">
    <property type="protein sequence ID" value="SJZ65163.1"/>
    <property type="molecule type" value="Genomic_DNA"/>
</dbReference>
<evidence type="ECO:0008006" key="4">
    <source>
        <dbReference type="Google" id="ProtNLM"/>
    </source>
</evidence>
<sequence>MKKKIFCSVLFSVLIVSAFAQNNLSVDVDSEIYRILENCQSRGLCDILPGAKPYTQNRILQAVNEILENEDRLSATEKAVLNDYLEEHSQKEEKVVSKTHLRLQNNILNVPFSFEYMFGLEVSGSSGLYTDSDFNKAGFDFIPSVDFRGDLSRYISYTLKVLIDVTRMPLYECGTDYFVGYSWFNTFPAKEGTENTKPYEVGDYADALADNDNDKSVADAKYGEPDRRTIRTLKNTAYLPFAYKKKWSGQMYLLENMSASGLEGWPQTLGVSGTINAEIRTSLLNNSISIGAGRINHEWAAMDTGSSLVLNRSAQPFFSADMTVELFPFLTYSALTGILEYPNQDYMAESSWPDGIEDDSLFQNAFSLNMIELDYKYFHFDFGSSVVWPKRFEIGYIFPLVNFVEYQNHIGDNDNCALFGDIMFRKPGLGSIWASLYLDEINGLNNNPLTSSRAMFAGQLGTKIIIPKLPFASVSMRYTKVEPFCYTHHSINYTPWYSHYVCESYTNNGECLGYYLPPNADEFFFRFETTPVRGLSTSFQYQFIRHGADYGTQQVQGSSLYSELSNANRDDIEKHFLHDGAYNWMHIISAGASYSTKKTKVPFNVYGSLGFLYSYYTMIDDEDYEMTILGNHKADGNTKYHFVDNDEYPVQCGIVMTFGIKLWNF</sequence>
<dbReference type="GeneID" id="78317227"/>
<feature type="signal peptide" evidence="1">
    <location>
        <begin position="1"/>
        <end position="20"/>
    </location>
</feature>
<dbReference type="InterPro" id="IPR038636">
    <property type="entry name" value="Wzi_sf"/>
</dbReference>
<organism evidence="2 3">
    <name type="scientific">Treponema porcinum</name>
    <dbReference type="NCBI Taxonomy" id="261392"/>
    <lineage>
        <taxon>Bacteria</taxon>
        <taxon>Pseudomonadati</taxon>
        <taxon>Spirochaetota</taxon>
        <taxon>Spirochaetia</taxon>
        <taxon>Spirochaetales</taxon>
        <taxon>Treponemataceae</taxon>
        <taxon>Treponema</taxon>
    </lineage>
</organism>
<accession>A0A1T4ME10</accession>
<evidence type="ECO:0000313" key="3">
    <source>
        <dbReference type="Proteomes" id="UP000190423"/>
    </source>
</evidence>